<dbReference type="InterPro" id="IPR036770">
    <property type="entry name" value="Ankyrin_rpt-contain_sf"/>
</dbReference>
<dbReference type="InterPro" id="IPR026961">
    <property type="entry name" value="PGG_dom"/>
</dbReference>
<evidence type="ECO:0000313" key="3">
    <source>
        <dbReference type="EMBL" id="CAA0842115.1"/>
    </source>
</evidence>
<keyword evidence="1" id="KW-0812">Transmembrane</keyword>
<protein>
    <submittedName>
        <fullName evidence="3">Ankyrin repeat family protein</fullName>
    </submittedName>
</protein>
<keyword evidence="4" id="KW-1185">Reference proteome</keyword>
<dbReference type="SUPFAM" id="SSF48403">
    <property type="entry name" value="Ankyrin repeat"/>
    <property type="match status" value="1"/>
</dbReference>
<dbReference type="OrthoDB" id="1718144at2759"/>
<keyword evidence="1" id="KW-1133">Transmembrane helix</keyword>
<accession>A0A9N7P2E3</accession>
<dbReference type="Proteomes" id="UP001153555">
    <property type="component" value="Unassembled WGS sequence"/>
</dbReference>
<dbReference type="PANTHER" id="PTHR24177">
    <property type="entry name" value="CASKIN"/>
    <property type="match status" value="1"/>
</dbReference>
<evidence type="ECO:0000313" key="4">
    <source>
        <dbReference type="Proteomes" id="UP001153555"/>
    </source>
</evidence>
<dbReference type="InterPro" id="IPR002110">
    <property type="entry name" value="Ankyrin_rpt"/>
</dbReference>
<dbReference type="Gene3D" id="1.25.40.20">
    <property type="entry name" value="Ankyrin repeat-containing domain"/>
    <property type="match status" value="1"/>
</dbReference>
<feature type="transmembrane region" description="Helical" evidence="1">
    <location>
        <begin position="518"/>
        <end position="540"/>
    </location>
</feature>
<name>A0A9N7P2E3_STRHE</name>
<gene>
    <name evidence="3" type="ORF">SHERM_07979</name>
</gene>
<feature type="domain" description="PGG" evidence="2">
    <location>
        <begin position="507"/>
        <end position="592"/>
    </location>
</feature>
<dbReference type="Pfam" id="PF12796">
    <property type="entry name" value="Ank_2"/>
    <property type="match status" value="1"/>
</dbReference>
<comment type="caution">
    <text evidence="3">The sequence shown here is derived from an EMBL/GenBank/DDBJ whole genome shotgun (WGS) entry which is preliminary data.</text>
</comment>
<organism evidence="3 4">
    <name type="scientific">Striga hermonthica</name>
    <name type="common">Purple witchweed</name>
    <name type="synonym">Buchnera hermonthica</name>
    <dbReference type="NCBI Taxonomy" id="68872"/>
    <lineage>
        <taxon>Eukaryota</taxon>
        <taxon>Viridiplantae</taxon>
        <taxon>Streptophyta</taxon>
        <taxon>Embryophyta</taxon>
        <taxon>Tracheophyta</taxon>
        <taxon>Spermatophyta</taxon>
        <taxon>Magnoliopsida</taxon>
        <taxon>eudicotyledons</taxon>
        <taxon>Gunneridae</taxon>
        <taxon>Pentapetalae</taxon>
        <taxon>asterids</taxon>
        <taxon>lamiids</taxon>
        <taxon>Lamiales</taxon>
        <taxon>Orobanchaceae</taxon>
        <taxon>Buchnereae</taxon>
        <taxon>Striga</taxon>
    </lineage>
</organism>
<proteinExistence type="predicted"/>
<dbReference type="PANTHER" id="PTHR24177:SF435">
    <property type="entry name" value="ANKYRIN REPEAT-CONTAINING PROTEIN NPR4-LIKE"/>
    <property type="match status" value="1"/>
</dbReference>
<feature type="transmembrane region" description="Helical" evidence="1">
    <location>
        <begin position="595"/>
        <end position="612"/>
    </location>
</feature>
<dbReference type="EMBL" id="CACSLK010034598">
    <property type="protein sequence ID" value="CAA0842115.1"/>
    <property type="molecule type" value="Genomic_DNA"/>
</dbReference>
<reference evidence="3" key="1">
    <citation type="submission" date="2019-12" db="EMBL/GenBank/DDBJ databases">
        <authorList>
            <person name="Scholes J."/>
        </authorList>
    </citation>
    <scope>NUCLEOTIDE SEQUENCE</scope>
</reference>
<dbReference type="SMART" id="SM00248">
    <property type="entry name" value="ANK"/>
    <property type="match status" value="3"/>
</dbReference>
<dbReference type="AlphaFoldDB" id="A0A9N7P2E3"/>
<evidence type="ECO:0000256" key="1">
    <source>
        <dbReference type="SAM" id="Phobius"/>
    </source>
</evidence>
<dbReference type="GO" id="GO:0016020">
    <property type="term" value="C:membrane"/>
    <property type="evidence" value="ECO:0007669"/>
    <property type="project" value="TreeGrafter"/>
</dbReference>
<feature type="transmembrane region" description="Helical" evidence="1">
    <location>
        <begin position="552"/>
        <end position="575"/>
    </location>
</feature>
<keyword evidence="1" id="KW-0472">Membrane</keyword>
<evidence type="ECO:0000259" key="2">
    <source>
        <dbReference type="Pfam" id="PF13962"/>
    </source>
</evidence>
<dbReference type="Pfam" id="PF13962">
    <property type="entry name" value="PGG"/>
    <property type="match status" value="1"/>
</dbReference>
<sequence length="700" mass="79122">MNNEEENCVCVLGFKESKVLQNEGKTLIYTIPINTKSANRKPTRKEADSVAWRTDRVVLGWILGSLADTVVRTVARSHTARDVWVELDKKFGKANAAPPQVPQVVLVETEYEEQLPLLLRKIREEEWEDAKEHITRDPGAIRDQKTGKKDTCLHLAVSVNKPYAFDFVRFLGERMTEQTWQARNSLGENALHTAVRTGNDSATAFLLDEFSDLMHVRNNNGELPIHLAIQGAKEGSIWLLLGKMGNVVDEQTGFKLLCMAIDAEHFFNHTNALAPKHRDTSIGIPSGPIVLPPFILFIASRISASRIILTKHLLVSSNESTNSRVRPSLSPLNNLSKYSRHLSLISPSFTSGRSNSSLMHLISSVHHCKKNDHVLLVESLFKRLKDKSFSNTVQIYKDAMLTAVENRSETIFNEVYQIFNDNQFEFSKLKDAYENTPLHLVARLAPPHKLNLVSGAALQMQREIQWFKKVEKMCHDVYIRQRINLFEETPDMIFTYEHQQLKVDGEGWMKDTAKSCTIAAALIATVVFAAAITVPGGTESSSGYPFFSQKRAFIIFAVSDAISLFTSTTSLLMFLSILTSRYAEQDFLRSTQEGWILIPVAALACFPVASFMRQQSPLLVDVIYNTYCLQIFKQKKIIRSSFSFSSSCSRVLRLDVVAWYQDFKISIKEKVEKLKGVKEHLKLGWKTLRLGASRSRNSEV</sequence>